<name>A0A0C9WNB6_9AGAR</name>
<organism evidence="1 2">
    <name type="scientific">Laccaria amethystina LaAM-08-1</name>
    <dbReference type="NCBI Taxonomy" id="1095629"/>
    <lineage>
        <taxon>Eukaryota</taxon>
        <taxon>Fungi</taxon>
        <taxon>Dikarya</taxon>
        <taxon>Basidiomycota</taxon>
        <taxon>Agaricomycotina</taxon>
        <taxon>Agaricomycetes</taxon>
        <taxon>Agaricomycetidae</taxon>
        <taxon>Agaricales</taxon>
        <taxon>Agaricineae</taxon>
        <taxon>Hydnangiaceae</taxon>
        <taxon>Laccaria</taxon>
    </lineage>
</organism>
<gene>
    <name evidence="1" type="ORF">K443DRAFT_685717</name>
</gene>
<dbReference type="AlphaFoldDB" id="A0A0C9WNB6"/>
<sequence>MYGNKDTKQLGVVPGSPCSAPGKLTVFPSLSDPNPHFLDRLSRVQKDVYEEPVQIRSLLSHFGQVSESIPITESRRWGAAEL</sequence>
<feature type="non-terminal residue" evidence="1">
    <location>
        <position position="1"/>
    </location>
</feature>
<dbReference type="EMBL" id="KN838964">
    <property type="protein sequence ID" value="KIJ91815.1"/>
    <property type="molecule type" value="Genomic_DNA"/>
</dbReference>
<evidence type="ECO:0000313" key="2">
    <source>
        <dbReference type="Proteomes" id="UP000054477"/>
    </source>
</evidence>
<reference evidence="1 2" key="1">
    <citation type="submission" date="2014-04" db="EMBL/GenBank/DDBJ databases">
        <authorList>
            <consortium name="DOE Joint Genome Institute"/>
            <person name="Kuo A."/>
            <person name="Kohler A."/>
            <person name="Nagy L.G."/>
            <person name="Floudas D."/>
            <person name="Copeland A."/>
            <person name="Barry K.W."/>
            <person name="Cichocki N."/>
            <person name="Veneault-Fourrey C."/>
            <person name="LaButti K."/>
            <person name="Lindquist E.A."/>
            <person name="Lipzen A."/>
            <person name="Lundell T."/>
            <person name="Morin E."/>
            <person name="Murat C."/>
            <person name="Sun H."/>
            <person name="Tunlid A."/>
            <person name="Henrissat B."/>
            <person name="Grigoriev I.V."/>
            <person name="Hibbett D.S."/>
            <person name="Martin F."/>
            <person name="Nordberg H.P."/>
            <person name="Cantor M.N."/>
            <person name="Hua S.X."/>
        </authorList>
    </citation>
    <scope>NUCLEOTIDE SEQUENCE [LARGE SCALE GENOMIC DNA]</scope>
    <source>
        <strain evidence="1 2">LaAM-08-1</strain>
    </source>
</reference>
<accession>A0A0C9WNB6</accession>
<protein>
    <submittedName>
        <fullName evidence="1">Uncharacterized protein</fullName>
    </submittedName>
</protein>
<proteinExistence type="predicted"/>
<dbReference type="Proteomes" id="UP000054477">
    <property type="component" value="Unassembled WGS sequence"/>
</dbReference>
<keyword evidence="2" id="KW-1185">Reference proteome</keyword>
<evidence type="ECO:0000313" key="1">
    <source>
        <dbReference type="EMBL" id="KIJ91815.1"/>
    </source>
</evidence>
<reference evidence="2" key="2">
    <citation type="submission" date="2015-01" db="EMBL/GenBank/DDBJ databases">
        <title>Evolutionary Origins and Diversification of the Mycorrhizal Mutualists.</title>
        <authorList>
            <consortium name="DOE Joint Genome Institute"/>
            <consortium name="Mycorrhizal Genomics Consortium"/>
            <person name="Kohler A."/>
            <person name="Kuo A."/>
            <person name="Nagy L.G."/>
            <person name="Floudas D."/>
            <person name="Copeland A."/>
            <person name="Barry K.W."/>
            <person name="Cichocki N."/>
            <person name="Veneault-Fourrey C."/>
            <person name="LaButti K."/>
            <person name="Lindquist E.A."/>
            <person name="Lipzen A."/>
            <person name="Lundell T."/>
            <person name="Morin E."/>
            <person name="Murat C."/>
            <person name="Riley R."/>
            <person name="Ohm R."/>
            <person name="Sun H."/>
            <person name="Tunlid A."/>
            <person name="Henrissat B."/>
            <person name="Grigoriev I.V."/>
            <person name="Hibbett D.S."/>
            <person name="Martin F."/>
        </authorList>
    </citation>
    <scope>NUCLEOTIDE SEQUENCE [LARGE SCALE GENOMIC DNA]</scope>
    <source>
        <strain evidence="2">LaAM-08-1</strain>
    </source>
</reference>
<dbReference type="HOGENOM" id="CLU_2564645_0_0_1"/>